<feature type="compositionally biased region" description="Basic and acidic residues" evidence="1">
    <location>
        <begin position="519"/>
        <end position="528"/>
    </location>
</feature>
<gene>
    <name evidence="2" type="ORF">UFOVP1325_37</name>
    <name evidence="3" type="ORF">UFOVP1435_34</name>
    <name evidence="4" type="ORF">UFOVP1530_24</name>
</gene>
<reference evidence="3" key="1">
    <citation type="submission" date="2020-05" db="EMBL/GenBank/DDBJ databases">
        <authorList>
            <person name="Chiriac C."/>
            <person name="Salcher M."/>
            <person name="Ghai R."/>
            <person name="Kavagutti S V."/>
        </authorList>
    </citation>
    <scope>NUCLEOTIDE SEQUENCE</scope>
</reference>
<evidence type="ECO:0000256" key="1">
    <source>
        <dbReference type="SAM" id="MobiDB-lite"/>
    </source>
</evidence>
<accession>A0A6J5SEX1</accession>
<feature type="region of interest" description="Disordered" evidence="1">
    <location>
        <begin position="519"/>
        <end position="544"/>
    </location>
</feature>
<dbReference type="EMBL" id="LR797274">
    <property type="protein sequence ID" value="CAB4198921.1"/>
    <property type="molecule type" value="Genomic_DNA"/>
</dbReference>
<dbReference type="EMBL" id="LR798379">
    <property type="protein sequence ID" value="CAB5227966.1"/>
    <property type="molecule type" value="Genomic_DNA"/>
</dbReference>
<name>A0A6J5SEX1_9CAUD</name>
<evidence type="ECO:0008006" key="5">
    <source>
        <dbReference type="Google" id="ProtNLM"/>
    </source>
</evidence>
<evidence type="ECO:0000313" key="2">
    <source>
        <dbReference type="EMBL" id="CAB4198921.1"/>
    </source>
</evidence>
<sequence>MANIRPEEIPKGEDPEALRQYLFGSEKPVGVFKASMNALSNRLAGAVLTKDQEALSELALALTDQRFNPNSKTSKRLAQDVVGKANEGGGYHAKNYVQFHGAPMEPGKRAPHLREWDADFGFEVAAERIKTDIKNGKIQGWDTMPQDQKLALAHEYYFRDHREVTDQHLRGMKFTENNMAEDSGRTQTAMNLARRYDEKGNPTNGIKEFFKHPVDTSLPAISGFLPDMGMMVATGGIGTEATAGIKGLSLLARAARPVVQNAITMLPFAKHEVDQGYAAPIQEIIGLMRKPRPGLPNGLPINYDEIARVYADIAEAHRLDPEKNKSAEQYYDDAVNKGILRAAGITAASVPMAAVSHWGGKAVDKIAGKVFKGYDPVYSFDPKTGFSLQPARPGTFWQPPIYPGSIATEPIPAATKWLANPATGIANLGVAGASLSTMEPTAKLFSGEADQIGLKDIENGFSMALGFAPLHLKQGITPFERYRPDQIHIPTMMEAPEGRDTLQDMYIIEGMRKMYMRDRAKAQAEKDSAMPFPPATPGASPAPSRAAMLGLENNATAFDASLPGLREWQRQRDLFLGK</sequence>
<protein>
    <recommendedName>
        <fullName evidence="5">Large polyvalent protein associated domain-containing protein</fullName>
    </recommendedName>
</protein>
<proteinExistence type="predicted"/>
<evidence type="ECO:0000313" key="4">
    <source>
        <dbReference type="EMBL" id="CAB5227966.1"/>
    </source>
</evidence>
<evidence type="ECO:0000313" key="3">
    <source>
        <dbReference type="EMBL" id="CAB4212792.1"/>
    </source>
</evidence>
<organism evidence="3">
    <name type="scientific">uncultured Caudovirales phage</name>
    <dbReference type="NCBI Taxonomy" id="2100421"/>
    <lineage>
        <taxon>Viruses</taxon>
        <taxon>Duplodnaviria</taxon>
        <taxon>Heunggongvirae</taxon>
        <taxon>Uroviricota</taxon>
        <taxon>Caudoviricetes</taxon>
        <taxon>Peduoviridae</taxon>
        <taxon>Maltschvirus</taxon>
        <taxon>Maltschvirus maltsch</taxon>
    </lineage>
</organism>
<dbReference type="EMBL" id="LR797386">
    <property type="protein sequence ID" value="CAB4212792.1"/>
    <property type="molecule type" value="Genomic_DNA"/>
</dbReference>